<feature type="region of interest" description="Disordered" evidence="1">
    <location>
        <begin position="54"/>
        <end position="74"/>
    </location>
</feature>
<dbReference type="InterPro" id="IPR009562">
    <property type="entry name" value="DUF1178"/>
</dbReference>
<name>A0ABQ4SCR9_9HYPH</name>
<sequence length="152" mass="16749">MIRYALACEAGHEFESWFPSGDSYDAQAARGLVTCPHCDSPKVTKRIMAPALGRREAAPVPAPAAPQAAPEPVRLMSEPERQLRAMLKSLHEHVARTSDHVGPRFAEEARRMHYGEIESRSIYGEASLDDARALLEEGIAVQPLPPLPDERN</sequence>
<evidence type="ECO:0000256" key="1">
    <source>
        <dbReference type="SAM" id="MobiDB-lite"/>
    </source>
</evidence>
<dbReference type="PIRSF" id="PIRSF032131">
    <property type="entry name" value="UCP032131"/>
    <property type="match status" value="1"/>
</dbReference>
<reference evidence="2" key="1">
    <citation type="journal article" date="2021" name="Front. Microbiol.">
        <title>Comprehensive Comparative Genomics and Phenotyping of Methylobacterium Species.</title>
        <authorList>
            <person name="Alessa O."/>
            <person name="Ogura Y."/>
            <person name="Fujitani Y."/>
            <person name="Takami H."/>
            <person name="Hayashi T."/>
            <person name="Sahin N."/>
            <person name="Tani A."/>
        </authorList>
    </citation>
    <scope>NUCLEOTIDE SEQUENCE</scope>
    <source>
        <strain evidence="2">DSM 17168</strain>
    </source>
</reference>
<gene>
    <name evidence="2" type="ORF">GMJLKIPL_2860</name>
</gene>
<evidence type="ECO:0000313" key="3">
    <source>
        <dbReference type="Proteomes" id="UP001055153"/>
    </source>
</evidence>
<comment type="caution">
    <text evidence="2">The sequence shown here is derived from an EMBL/GenBank/DDBJ whole genome shotgun (WGS) entry which is preliminary data.</text>
</comment>
<accession>A0ABQ4SCR9</accession>
<keyword evidence="3" id="KW-1185">Reference proteome</keyword>
<dbReference type="EMBL" id="BPQQ01000031">
    <property type="protein sequence ID" value="GJE00932.1"/>
    <property type="molecule type" value="Genomic_DNA"/>
</dbReference>
<protein>
    <recommendedName>
        <fullName evidence="4">Regulatory protein FmdB Zinc ribbon domain-containing protein</fullName>
    </recommendedName>
</protein>
<dbReference type="Pfam" id="PF06676">
    <property type="entry name" value="DUF1178"/>
    <property type="match status" value="1"/>
</dbReference>
<dbReference type="RefSeq" id="WP_238235739.1">
    <property type="nucleotide sequence ID" value="NZ_BPQQ01000031.1"/>
</dbReference>
<dbReference type="Proteomes" id="UP001055153">
    <property type="component" value="Unassembled WGS sequence"/>
</dbReference>
<reference evidence="2" key="2">
    <citation type="submission" date="2021-08" db="EMBL/GenBank/DDBJ databases">
        <authorList>
            <person name="Tani A."/>
            <person name="Ola A."/>
            <person name="Ogura Y."/>
            <person name="Katsura K."/>
            <person name="Hayashi T."/>
        </authorList>
    </citation>
    <scope>NUCLEOTIDE SEQUENCE</scope>
    <source>
        <strain evidence="2">DSM 17168</strain>
    </source>
</reference>
<evidence type="ECO:0008006" key="4">
    <source>
        <dbReference type="Google" id="ProtNLM"/>
    </source>
</evidence>
<organism evidence="2 3">
    <name type="scientific">Methylobacterium isbiliense</name>
    <dbReference type="NCBI Taxonomy" id="315478"/>
    <lineage>
        <taxon>Bacteria</taxon>
        <taxon>Pseudomonadati</taxon>
        <taxon>Pseudomonadota</taxon>
        <taxon>Alphaproteobacteria</taxon>
        <taxon>Hyphomicrobiales</taxon>
        <taxon>Methylobacteriaceae</taxon>
        <taxon>Methylobacterium</taxon>
    </lineage>
</organism>
<evidence type="ECO:0000313" key="2">
    <source>
        <dbReference type="EMBL" id="GJE00932.1"/>
    </source>
</evidence>
<proteinExistence type="predicted"/>